<organism evidence="2 3">
    <name type="scientific">Symbiochloris irregularis</name>
    <dbReference type="NCBI Taxonomy" id="706552"/>
    <lineage>
        <taxon>Eukaryota</taxon>
        <taxon>Viridiplantae</taxon>
        <taxon>Chlorophyta</taxon>
        <taxon>core chlorophytes</taxon>
        <taxon>Trebouxiophyceae</taxon>
        <taxon>Trebouxiales</taxon>
        <taxon>Trebouxiaceae</taxon>
        <taxon>Symbiochloris</taxon>
    </lineage>
</organism>
<proteinExistence type="predicted"/>
<feature type="compositionally biased region" description="Low complexity" evidence="1">
    <location>
        <begin position="271"/>
        <end position="281"/>
    </location>
</feature>
<evidence type="ECO:0008006" key="4">
    <source>
        <dbReference type="Google" id="ProtNLM"/>
    </source>
</evidence>
<sequence length="331" mass="35490">MLALAQPIGIHKPMTRYAGPEPAVSSSFSIAPSPFSSYANERLPVQSRDSEPQPHILTSLPPEQQSTAGKLQFVVAALGGQFQPGSLGLVQVWTSRLGRKWSGVSRQHANKTVLDTHLNAYVVDNSALQDFRDQSCQQGITGMALGMLGKVWSTGALQVVQQVGIIPHSVHPRNKLQGESLEAVAEVVYIPVYVKTAPEAGVQAVIEVVVSSSIREAMVVANLISFVSETLSDLKLSLYKPEKLQRVGENGALTTQSSVKSDGEPPKRNMSRSGSSRVLSSFGDLSLADKPTDLPPKPSSRVGAMAAKLAAEQRKPSMGPSDVFPIHRHTE</sequence>
<evidence type="ECO:0000313" key="3">
    <source>
        <dbReference type="Proteomes" id="UP001465755"/>
    </source>
</evidence>
<dbReference type="Proteomes" id="UP001465755">
    <property type="component" value="Unassembled WGS sequence"/>
</dbReference>
<gene>
    <name evidence="2" type="ORF">WJX73_006707</name>
</gene>
<evidence type="ECO:0000313" key="2">
    <source>
        <dbReference type="EMBL" id="KAK9809433.1"/>
    </source>
</evidence>
<feature type="region of interest" description="Disordered" evidence="1">
    <location>
        <begin position="249"/>
        <end position="331"/>
    </location>
</feature>
<dbReference type="EMBL" id="JALJOQ010000020">
    <property type="protein sequence ID" value="KAK9809433.1"/>
    <property type="molecule type" value="Genomic_DNA"/>
</dbReference>
<keyword evidence="3" id="KW-1185">Reference proteome</keyword>
<name>A0AAW1PHU8_9CHLO</name>
<comment type="caution">
    <text evidence="2">The sequence shown here is derived from an EMBL/GenBank/DDBJ whole genome shotgun (WGS) entry which is preliminary data.</text>
</comment>
<evidence type="ECO:0000256" key="1">
    <source>
        <dbReference type="SAM" id="MobiDB-lite"/>
    </source>
</evidence>
<reference evidence="2 3" key="1">
    <citation type="journal article" date="2024" name="Nat. Commun.">
        <title>Phylogenomics reveals the evolutionary origins of lichenization in chlorophyte algae.</title>
        <authorList>
            <person name="Puginier C."/>
            <person name="Libourel C."/>
            <person name="Otte J."/>
            <person name="Skaloud P."/>
            <person name="Haon M."/>
            <person name="Grisel S."/>
            <person name="Petersen M."/>
            <person name="Berrin J.G."/>
            <person name="Delaux P.M."/>
            <person name="Dal Grande F."/>
            <person name="Keller J."/>
        </authorList>
    </citation>
    <scope>NUCLEOTIDE SEQUENCE [LARGE SCALE GENOMIC DNA]</scope>
    <source>
        <strain evidence="2 3">SAG 2036</strain>
    </source>
</reference>
<protein>
    <recommendedName>
        <fullName evidence="4">Senescence domain-containing protein</fullName>
    </recommendedName>
</protein>
<accession>A0AAW1PHU8</accession>
<dbReference type="AlphaFoldDB" id="A0AAW1PHU8"/>